<evidence type="ECO:0000256" key="1">
    <source>
        <dbReference type="SAM" id="MobiDB-lite"/>
    </source>
</evidence>
<dbReference type="EMBL" id="JAKTTI010000020">
    <property type="protein sequence ID" value="MCH1626249.1"/>
    <property type="molecule type" value="Genomic_DNA"/>
</dbReference>
<reference evidence="2" key="1">
    <citation type="submission" date="2022-02" db="EMBL/GenBank/DDBJ databases">
        <title>Fredinandcohnia quinoae sp. nov. isolated from Chenopodium quinoa seeds.</title>
        <authorList>
            <person name="Saati-Santamaria Z."/>
            <person name="Flores-Felix J.D."/>
            <person name="Igual J.M."/>
            <person name="Velazquez E."/>
            <person name="Garcia-Fraile P."/>
            <person name="Martinez-Molina E."/>
        </authorList>
    </citation>
    <scope>NUCLEOTIDE SEQUENCE</scope>
    <source>
        <strain evidence="2">SECRCQ15</strain>
    </source>
</reference>
<protein>
    <recommendedName>
        <fullName evidence="4">Spore coat protein B</fullName>
    </recommendedName>
</protein>
<evidence type="ECO:0000313" key="3">
    <source>
        <dbReference type="Proteomes" id="UP001431131"/>
    </source>
</evidence>
<feature type="region of interest" description="Disordered" evidence="1">
    <location>
        <begin position="252"/>
        <end position="307"/>
    </location>
</feature>
<proteinExistence type="predicted"/>
<dbReference type="AlphaFoldDB" id="A0AAW5E3X0"/>
<keyword evidence="3" id="KW-1185">Reference proteome</keyword>
<feature type="compositionally biased region" description="Low complexity" evidence="1">
    <location>
        <begin position="268"/>
        <end position="292"/>
    </location>
</feature>
<accession>A0AAW5E3X0</accession>
<evidence type="ECO:0008006" key="4">
    <source>
        <dbReference type="Google" id="ProtNLM"/>
    </source>
</evidence>
<sequence length="307" mass="34654">MNGNISMDYLESLQGKVVKVFKGGPESRTGQLLSVRPDFLVLYTAEEGVISYQTSHIKSVIENTTSSMNTDNNEDLMNAMANIEGINSFSELLTVMIDNKVRIDRGGPEARDGRLLDVQSDYLVLYTEKDGVVYYQLEHVKSLSLVMNKKKESNDEDGAEDENNNASVENVRNMQIDDFLAPDYVVEDTFSNLLKGMRYKWVTINRGGPESMKGVLAESTDDYLVLICEKEVCRISTFHIRNISYALKVENNQNAENQKQQDSDDNSQDSNQNSNDSNNQNKQDNKSGNSKKTYTIRMFSGNTRSRV</sequence>
<comment type="caution">
    <text evidence="2">The sequence shown here is derived from an EMBL/GenBank/DDBJ whole genome shotgun (WGS) entry which is preliminary data.</text>
</comment>
<evidence type="ECO:0000313" key="2">
    <source>
        <dbReference type="EMBL" id="MCH1626249.1"/>
    </source>
</evidence>
<gene>
    <name evidence="2" type="ORF">MJG50_12990</name>
</gene>
<name>A0AAW5E3X0_9BACI</name>
<organism evidence="2 3">
    <name type="scientific">Fredinandcohnia quinoae</name>
    <dbReference type="NCBI Taxonomy" id="2918902"/>
    <lineage>
        <taxon>Bacteria</taxon>
        <taxon>Bacillati</taxon>
        <taxon>Bacillota</taxon>
        <taxon>Bacilli</taxon>
        <taxon>Bacillales</taxon>
        <taxon>Bacillaceae</taxon>
        <taxon>Fredinandcohnia</taxon>
    </lineage>
</organism>
<dbReference type="RefSeq" id="WP_240256168.1">
    <property type="nucleotide sequence ID" value="NZ_JAKTTI010000020.1"/>
</dbReference>
<dbReference type="Proteomes" id="UP001431131">
    <property type="component" value="Unassembled WGS sequence"/>
</dbReference>